<name>A0ACC1SK96_9HYPO</name>
<organism evidence="1 2">
    <name type="scientific">Fusarium decemcellulare</name>
    <dbReference type="NCBI Taxonomy" id="57161"/>
    <lineage>
        <taxon>Eukaryota</taxon>
        <taxon>Fungi</taxon>
        <taxon>Dikarya</taxon>
        <taxon>Ascomycota</taxon>
        <taxon>Pezizomycotina</taxon>
        <taxon>Sordariomycetes</taxon>
        <taxon>Hypocreomycetidae</taxon>
        <taxon>Hypocreales</taxon>
        <taxon>Nectriaceae</taxon>
        <taxon>Fusarium</taxon>
        <taxon>Fusarium decemcellulare species complex</taxon>
    </lineage>
</organism>
<protein>
    <submittedName>
        <fullName evidence="1">Uncharacterized protein</fullName>
    </submittedName>
</protein>
<dbReference type="EMBL" id="JANRMS010000349">
    <property type="protein sequence ID" value="KAJ3541494.1"/>
    <property type="molecule type" value="Genomic_DNA"/>
</dbReference>
<gene>
    <name evidence="1" type="ORF">NM208_g4585</name>
</gene>
<sequence length="459" mass="51372">MEGPAHHLLIIIIDTTEISMKPSQNKAQHSGVSLTVEALYDQVADTYQDAYGPGHPSLTSAATLEDQPPAWLNSDQQYNAIISIFSMFQISYQDTYSMLFKMALWLRPGGVLVVGCIPAEEKINDISRLAGRDYIERYPSTFMNRDIEITLLTMRGWLSVMQKAGLSIHYVEHQSSKIEGFEGRIEEHMFITAQRTTVEPLFGPHPLPASRASPHTLSRDACQPFAKRLSRLDLDVVLDLVESNKEVLEVSIDHGKPSTAIADKLGKVYTVKLDADWDSKQPDDEIEKEDFEGIPFADNRFDAVVALWTLHYVQDLGKYLSEMARVVDPTAPNARIIIVQGAPDNEVINLINKVCGPIAQETISGSAIDHQGVLLATASRIFNEYGFGNITLERVYVHCKFPEEDLSLRCESTASVLTDLWYKDHPRANDMKMAFQPVLRDHFAVGDTVDLYAWATEAD</sequence>
<evidence type="ECO:0000313" key="1">
    <source>
        <dbReference type="EMBL" id="KAJ3541494.1"/>
    </source>
</evidence>
<comment type="caution">
    <text evidence="1">The sequence shown here is derived from an EMBL/GenBank/DDBJ whole genome shotgun (WGS) entry which is preliminary data.</text>
</comment>
<reference evidence="1" key="1">
    <citation type="submission" date="2022-08" db="EMBL/GenBank/DDBJ databases">
        <title>Genome Sequence of Fusarium decemcellulare.</title>
        <authorList>
            <person name="Buettner E."/>
        </authorList>
    </citation>
    <scope>NUCLEOTIDE SEQUENCE</scope>
    <source>
        <strain evidence="1">Babe19</strain>
    </source>
</reference>
<proteinExistence type="predicted"/>
<evidence type="ECO:0000313" key="2">
    <source>
        <dbReference type="Proteomes" id="UP001148629"/>
    </source>
</evidence>
<dbReference type="Proteomes" id="UP001148629">
    <property type="component" value="Unassembled WGS sequence"/>
</dbReference>
<accession>A0ACC1SK96</accession>
<keyword evidence="2" id="KW-1185">Reference proteome</keyword>